<evidence type="ECO:0000313" key="2">
    <source>
        <dbReference type="Proteomes" id="UP000768646"/>
    </source>
</evidence>
<organism evidence="1 2">
    <name type="scientific">Pneumocystis oryctolagi</name>
    <dbReference type="NCBI Taxonomy" id="42067"/>
    <lineage>
        <taxon>Eukaryota</taxon>
        <taxon>Fungi</taxon>
        <taxon>Dikarya</taxon>
        <taxon>Ascomycota</taxon>
        <taxon>Taphrinomycotina</taxon>
        <taxon>Pneumocystomycetes</taxon>
        <taxon>Pneumocystaceae</taxon>
        <taxon>Pneumocystis</taxon>
    </lineage>
</organism>
<evidence type="ECO:0000313" key="1">
    <source>
        <dbReference type="EMBL" id="KAG4305498.1"/>
    </source>
</evidence>
<comment type="caution">
    <text evidence="1">The sequence shown here is derived from an EMBL/GenBank/DDBJ whole genome shotgun (WGS) entry which is preliminary data.</text>
</comment>
<gene>
    <name evidence="1" type="ORF">PORY_001054</name>
</gene>
<sequence length="306" mass="36225">MSDVSINYFNNFIFDSVLNEDSRLKYIVFLGYIFGVKAILIVEKTAFDPLDITSFTVKNSLHLDLIEKNDVYHLFSAAMTQYNKEKPQFKITLIYPSSETHIKKYSKQSKFKVEETPEIYESYVKPYIETMKGPRIQWVYNILDHITEQEHILFENPDKINGFIILPDLKWDRKIVSALYYIAIVNRRDISSLRDLKKEHIPLLHHIKQASLESITQKHPKIHKNQLKLFVHYQPSYYHFHVHITHIDYDTGDGTSIGKAYLLEEIIDYLEKMPDQISFSQRTITYFLGEKSDLWINVFSKIQENF</sequence>
<reference evidence="1 2" key="1">
    <citation type="journal article" date="2021" name="Commun. Biol.">
        <title>Genomic insights into the host specific adaptation of the Pneumocystis genus.</title>
        <authorList>
            <person name="Cisse O.H."/>
            <person name="Ma L."/>
            <person name="Dekker J.P."/>
            <person name="Khil P.P."/>
            <person name="Youn J.-H."/>
            <person name="Brenchley J.M."/>
            <person name="Blair R."/>
            <person name="Pahar B."/>
            <person name="Chabe M."/>
            <person name="Van Rompay K.K.A."/>
            <person name="Keesler R."/>
            <person name="Sukura A."/>
            <person name="Hirsch V."/>
            <person name="Kutty G."/>
            <person name="Liu Y."/>
            <person name="Peng L."/>
            <person name="Chen J."/>
            <person name="Song J."/>
            <person name="Weissenbacher-Lang C."/>
            <person name="Xu J."/>
            <person name="Upham N.S."/>
            <person name="Stajich J.E."/>
            <person name="Cuomo C.A."/>
            <person name="Cushion M.T."/>
            <person name="Kovacs J.A."/>
        </authorList>
    </citation>
    <scope>NUCLEOTIDE SEQUENCE [LARGE SCALE GENOMIC DNA]</scope>
    <source>
        <strain evidence="1 2">RABM</strain>
    </source>
</reference>
<protein>
    <submittedName>
        <fullName evidence="1">Uncharacterized protein</fullName>
    </submittedName>
</protein>
<keyword evidence="2" id="KW-1185">Reference proteome</keyword>
<dbReference type="EMBL" id="JABTEG010000003">
    <property type="protein sequence ID" value="KAG4305498.1"/>
    <property type="molecule type" value="Genomic_DNA"/>
</dbReference>
<name>A0ACB7CEX6_9ASCO</name>
<proteinExistence type="predicted"/>
<accession>A0ACB7CEX6</accession>
<dbReference type="Proteomes" id="UP000768646">
    <property type="component" value="Unassembled WGS sequence"/>
</dbReference>